<keyword evidence="7" id="KW-0119">Carbohydrate metabolism</keyword>
<gene>
    <name evidence="11" type="ORF">K458DRAFT_434890</name>
</gene>
<reference evidence="11" key="1">
    <citation type="journal article" date="2020" name="Stud. Mycol.">
        <title>101 Dothideomycetes genomes: a test case for predicting lifestyles and emergence of pathogens.</title>
        <authorList>
            <person name="Haridas S."/>
            <person name="Albert R."/>
            <person name="Binder M."/>
            <person name="Bloem J."/>
            <person name="Labutti K."/>
            <person name="Salamov A."/>
            <person name="Andreopoulos B."/>
            <person name="Baker S."/>
            <person name="Barry K."/>
            <person name="Bills G."/>
            <person name="Bluhm B."/>
            <person name="Cannon C."/>
            <person name="Castanera R."/>
            <person name="Culley D."/>
            <person name="Daum C."/>
            <person name="Ezra D."/>
            <person name="Gonzalez J."/>
            <person name="Henrissat B."/>
            <person name="Kuo A."/>
            <person name="Liang C."/>
            <person name="Lipzen A."/>
            <person name="Lutzoni F."/>
            <person name="Magnuson J."/>
            <person name="Mondo S."/>
            <person name="Nolan M."/>
            <person name="Ohm R."/>
            <person name="Pangilinan J."/>
            <person name="Park H.-J."/>
            <person name="Ramirez L."/>
            <person name="Alfaro M."/>
            <person name="Sun H."/>
            <person name="Tritt A."/>
            <person name="Yoshinaga Y."/>
            <person name="Zwiers L.-H."/>
            <person name="Turgeon B."/>
            <person name="Goodwin S."/>
            <person name="Spatafora J."/>
            <person name="Crous P."/>
            <person name="Grigoriev I."/>
        </authorList>
    </citation>
    <scope>NUCLEOTIDE SEQUENCE</scope>
    <source>
        <strain evidence="11">CBS 122367</strain>
    </source>
</reference>
<keyword evidence="12" id="KW-1185">Reference proteome</keyword>
<evidence type="ECO:0000256" key="2">
    <source>
        <dbReference type="ARBA" id="ARBA00013091"/>
    </source>
</evidence>
<comment type="catalytic activity">
    <reaction evidence="9">
        <text>feruloyl-polysaccharide + H2O = ferulate + polysaccharide.</text>
        <dbReference type="EC" id="3.1.1.73"/>
    </reaction>
</comment>
<dbReference type="Gene3D" id="3.40.50.1820">
    <property type="entry name" value="alpha/beta hydrolase"/>
    <property type="match status" value="1"/>
</dbReference>
<keyword evidence="3" id="KW-0964">Secreted</keyword>
<dbReference type="SUPFAM" id="SSF53474">
    <property type="entry name" value="alpha/beta-Hydrolases"/>
    <property type="match status" value="1"/>
</dbReference>
<evidence type="ECO:0000256" key="6">
    <source>
        <dbReference type="ARBA" id="ARBA00022801"/>
    </source>
</evidence>
<dbReference type="AlphaFoldDB" id="A0A6G1INH8"/>
<evidence type="ECO:0000256" key="10">
    <source>
        <dbReference type="SAM" id="SignalP"/>
    </source>
</evidence>
<dbReference type="PANTHER" id="PTHR38050">
    <property type="match status" value="1"/>
</dbReference>
<accession>A0A6G1INH8</accession>
<evidence type="ECO:0000256" key="8">
    <source>
        <dbReference type="ARBA" id="ARBA00023326"/>
    </source>
</evidence>
<keyword evidence="5 10" id="KW-0732">Signal</keyword>
<keyword evidence="4" id="KW-0858">Xylan degradation</keyword>
<keyword evidence="6" id="KW-0378">Hydrolase</keyword>
<dbReference type="InterPro" id="IPR043595">
    <property type="entry name" value="FaeB/C/D"/>
</dbReference>
<dbReference type="EMBL" id="MU005601">
    <property type="protein sequence ID" value="KAF2679772.1"/>
    <property type="molecule type" value="Genomic_DNA"/>
</dbReference>
<evidence type="ECO:0000313" key="12">
    <source>
        <dbReference type="Proteomes" id="UP000799291"/>
    </source>
</evidence>
<dbReference type="GO" id="GO:0005576">
    <property type="term" value="C:extracellular region"/>
    <property type="evidence" value="ECO:0007669"/>
    <property type="project" value="UniProtKB-SubCell"/>
</dbReference>
<dbReference type="GO" id="GO:0030600">
    <property type="term" value="F:feruloyl esterase activity"/>
    <property type="evidence" value="ECO:0007669"/>
    <property type="project" value="UniProtKB-EC"/>
</dbReference>
<feature type="chain" id="PRO_5038778749" description="feruloyl esterase" evidence="10">
    <location>
        <begin position="21"/>
        <end position="319"/>
    </location>
</feature>
<dbReference type="PANTHER" id="PTHR38050:SF2">
    <property type="entry name" value="FERULOYL ESTERASE C-RELATED"/>
    <property type="match status" value="1"/>
</dbReference>
<organism evidence="11 12">
    <name type="scientific">Lentithecium fluviatile CBS 122367</name>
    <dbReference type="NCBI Taxonomy" id="1168545"/>
    <lineage>
        <taxon>Eukaryota</taxon>
        <taxon>Fungi</taxon>
        <taxon>Dikarya</taxon>
        <taxon>Ascomycota</taxon>
        <taxon>Pezizomycotina</taxon>
        <taxon>Dothideomycetes</taxon>
        <taxon>Pleosporomycetidae</taxon>
        <taxon>Pleosporales</taxon>
        <taxon>Massarineae</taxon>
        <taxon>Lentitheciaceae</taxon>
        <taxon>Lentithecium</taxon>
    </lineage>
</organism>
<evidence type="ECO:0000256" key="5">
    <source>
        <dbReference type="ARBA" id="ARBA00022729"/>
    </source>
</evidence>
<feature type="signal peptide" evidence="10">
    <location>
        <begin position="1"/>
        <end position="20"/>
    </location>
</feature>
<comment type="subcellular location">
    <subcellularLocation>
        <location evidence="1">Secreted</location>
    </subcellularLocation>
</comment>
<dbReference type="Proteomes" id="UP000799291">
    <property type="component" value="Unassembled WGS sequence"/>
</dbReference>
<sequence length="319" mass="34351">MRCINAFFVLLASLQQGVIGISAASPRAASGCGKTQFLPGVTQYRFGLKSSGKDRSYSYHLPSDYDKSKKYPVVVGFHGSSSIGAFFELDTKMSSSKYSSGKIMVYPNGIDGSWAGPTYHTGSTVAEDIQFVADLIAEVKSSFCIDETRVFAVGMSNGGGFVGTLACDPVGSALFGAYAAHSGAFYTDLNGPDNECRPSRLLIRMLEIHGLADSTVKYVGGQGDGGPQPPIAEWVQWWADRNNCGSSKTEEDLIDGSVHHVSWTCRGESGLVQHYRINELGHCWADTEINLSQISVPQGPAKVRASEIVMGFFDRISKV</sequence>
<dbReference type="OrthoDB" id="424610at2759"/>
<dbReference type="GO" id="GO:0045493">
    <property type="term" value="P:xylan catabolic process"/>
    <property type="evidence" value="ECO:0007669"/>
    <property type="project" value="UniProtKB-KW"/>
</dbReference>
<evidence type="ECO:0000256" key="1">
    <source>
        <dbReference type="ARBA" id="ARBA00004613"/>
    </source>
</evidence>
<evidence type="ECO:0000256" key="4">
    <source>
        <dbReference type="ARBA" id="ARBA00022651"/>
    </source>
</evidence>
<evidence type="ECO:0000256" key="9">
    <source>
        <dbReference type="ARBA" id="ARBA00034075"/>
    </source>
</evidence>
<dbReference type="EC" id="3.1.1.73" evidence="2"/>
<evidence type="ECO:0000256" key="7">
    <source>
        <dbReference type="ARBA" id="ARBA00023277"/>
    </source>
</evidence>
<name>A0A6G1INH8_9PLEO</name>
<evidence type="ECO:0000313" key="11">
    <source>
        <dbReference type="EMBL" id="KAF2679772.1"/>
    </source>
</evidence>
<proteinExistence type="predicted"/>
<keyword evidence="8" id="KW-0624">Polysaccharide degradation</keyword>
<evidence type="ECO:0000256" key="3">
    <source>
        <dbReference type="ARBA" id="ARBA00022525"/>
    </source>
</evidence>
<protein>
    <recommendedName>
        <fullName evidence="2">feruloyl esterase</fullName>
        <ecNumber evidence="2">3.1.1.73</ecNumber>
    </recommendedName>
</protein>
<dbReference type="InterPro" id="IPR029058">
    <property type="entry name" value="AB_hydrolase_fold"/>
</dbReference>